<organism evidence="2 3">
    <name type="scientific">Metabacillus lacus</name>
    <dbReference type="NCBI Taxonomy" id="1983721"/>
    <lineage>
        <taxon>Bacteria</taxon>
        <taxon>Bacillati</taxon>
        <taxon>Bacillota</taxon>
        <taxon>Bacilli</taxon>
        <taxon>Bacillales</taxon>
        <taxon>Bacillaceae</taxon>
        <taxon>Metabacillus</taxon>
    </lineage>
</organism>
<comment type="caution">
    <text evidence="2">The sequence shown here is derived from an EMBL/GenBank/DDBJ whole genome shotgun (WGS) entry which is preliminary data.</text>
</comment>
<dbReference type="AlphaFoldDB" id="A0A7X2IW46"/>
<keyword evidence="1" id="KW-0812">Transmembrane</keyword>
<evidence type="ECO:0008006" key="4">
    <source>
        <dbReference type="Google" id="ProtNLM"/>
    </source>
</evidence>
<dbReference type="Proteomes" id="UP000448867">
    <property type="component" value="Unassembled WGS sequence"/>
</dbReference>
<proteinExistence type="predicted"/>
<keyword evidence="1" id="KW-1133">Transmembrane helix</keyword>
<dbReference type="EMBL" id="WKKI01000001">
    <property type="protein sequence ID" value="MRX70705.1"/>
    <property type="molecule type" value="Genomic_DNA"/>
</dbReference>
<evidence type="ECO:0000313" key="2">
    <source>
        <dbReference type="EMBL" id="MRX70705.1"/>
    </source>
</evidence>
<dbReference type="RefSeq" id="WP_170289285.1">
    <property type="nucleotide sequence ID" value="NZ_WKKI01000001.1"/>
</dbReference>
<feature type="transmembrane region" description="Helical" evidence="1">
    <location>
        <begin position="7"/>
        <end position="26"/>
    </location>
</feature>
<accession>A0A7X2IW46</accession>
<keyword evidence="1" id="KW-0472">Membrane</keyword>
<keyword evidence="3" id="KW-1185">Reference proteome</keyword>
<protein>
    <recommendedName>
        <fullName evidence="4">DUF559 domain-containing protein</fullName>
    </recommendedName>
</protein>
<sequence>MLNVMMFFLLFIWGPIFLLMIYMHYIPVDEVCFLEKDNGLTNLEKKVYNYLLFKGHYVETSIYCDFYRIPVALPFQKIAVMSFTIHPDAERERKAKAKAVRRNGWTLFLIPDIKNNKFPRLLKELDSIIFQKTIR</sequence>
<reference evidence="2 3" key="1">
    <citation type="submission" date="2019-11" db="EMBL/GenBank/DDBJ databases">
        <title>Bacillus lacus genome.</title>
        <authorList>
            <person name="Allen C.J."/>
            <person name="Newman J.D."/>
        </authorList>
    </citation>
    <scope>NUCLEOTIDE SEQUENCE [LARGE SCALE GENOMIC DNA]</scope>
    <source>
        <strain evidence="2 3">KCTC 33946</strain>
    </source>
</reference>
<evidence type="ECO:0000256" key="1">
    <source>
        <dbReference type="SAM" id="Phobius"/>
    </source>
</evidence>
<name>A0A7X2IW46_9BACI</name>
<evidence type="ECO:0000313" key="3">
    <source>
        <dbReference type="Proteomes" id="UP000448867"/>
    </source>
</evidence>
<gene>
    <name evidence="2" type="ORF">GJU40_00790</name>
</gene>